<sequence>MQVFAAKFILHCGFRHDALSSKISAENVMGILDLAGEIAGAVAAVESAEKLDPNAGLLTKGVAAYAGFKGAGALESLVGKKEEEASNEAAPEADADPQA</sequence>
<keyword evidence="3" id="KW-1185">Reference proteome</keyword>
<evidence type="ECO:0000313" key="2">
    <source>
        <dbReference type="EMBL" id="MFC5581731.1"/>
    </source>
</evidence>
<evidence type="ECO:0000256" key="1">
    <source>
        <dbReference type="SAM" id="MobiDB-lite"/>
    </source>
</evidence>
<proteinExistence type="predicted"/>
<dbReference type="RefSeq" id="WP_377327156.1">
    <property type="nucleotide sequence ID" value="NZ_JBHSNG010000011.1"/>
</dbReference>
<organism evidence="2 3">
    <name type="scientific">Rhodanobacter terrae</name>
    <dbReference type="NCBI Taxonomy" id="418647"/>
    <lineage>
        <taxon>Bacteria</taxon>
        <taxon>Pseudomonadati</taxon>
        <taxon>Pseudomonadota</taxon>
        <taxon>Gammaproteobacteria</taxon>
        <taxon>Lysobacterales</taxon>
        <taxon>Rhodanobacteraceae</taxon>
        <taxon>Rhodanobacter</taxon>
    </lineage>
</organism>
<name>A0ABW0SXF5_9GAMM</name>
<reference evidence="3" key="1">
    <citation type="journal article" date="2019" name="Int. J. Syst. Evol. Microbiol.">
        <title>The Global Catalogue of Microorganisms (GCM) 10K type strain sequencing project: providing services to taxonomists for standard genome sequencing and annotation.</title>
        <authorList>
            <consortium name="The Broad Institute Genomics Platform"/>
            <consortium name="The Broad Institute Genome Sequencing Center for Infectious Disease"/>
            <person name="Wu L."/>
            <person name="Ma J."/>
        </authorList>
    </citation>
    <scope>NUCLEOTIDE SEQUENCE [LARGE SCALE GENOMIC DNA]</scope>
    <source>
        <strain evidence="3">CGMCC 1.13587</strain>
    </source>
</reference>
<protein>
    <submittedName>
        <fullName evidence="2">Uncharacterized protein</fullName>
    </submittedName>
</protein>
<dbReference type="EMBL" id="JBHSNG010000011">
    <property type="protein sequence ID" value="MFC5581731.1"/>
    <property type="molecule type" value="Genomic_DNA"/>
</dbReference>
<gene>
    <name evidence="2" type="ORF">ACFPPB_11470</name>
</gene>
<accession>A0ABW0SXF5</accession>
<feature type="region of interest" description="Disordered" evidence="1">
    <location>
        <begin position="79"/>
        <end position="99"/>
    </location>
</feature>
<evidence type="ECO:0000313" key="3">
    <source>
        <dbReference type="Proteomes" id="UP001596111"/>
    </source>
</evidence>
<dbReference type="Proteomes" id="UP001596111">
    <property type="component" value="Unassembled WGS sequence"/>
</dbReference>
<comment type="caution">
    <text evidence="2">The sequence shown here is derived from an EMBL/GenBank/DDBJ whole genome shotgun (WGS) entry which is preliminary data.</text>
</comment>